<dbReference type="PANTHER" id="PTHR33941:SF11">
    <property type="entry name" value="BACTERIAL MICROCOMPARTMENT SHELL PROTEIN PDUJ"/>
    <property type="match status" value="1"/>
</dbReference>
<evidence type="ECO:0000256" key="4">
    <source>
        <dbReference type="SAM" id="MobiDB-lite"/>
    </source>
</evidence>
<dbReference type="STRING" id="1120996.SAMN02746066_03008"/>
<dbReference type="Proteomes" id="UP000184038">
    <property type="component" value="Unassembled WGS sequence"/>
</dbReference>
<dbReference type="InterPro" id="IPR044870">
    <property type="entry name" value="BMC_CP"/>
</dbReference>
<dbReference type="GO" id="GO:0031469">
    <property type="term" value="C:bacterial microcompartment"/>
    <property type="evidence" value="ECO:0007669"/>
    <property type="project" value="UniProtKB-SubCell"/>
</dbReference>
<feature type="domain" description="BMC circularly permuted" evidence="6">
    <location>
        <begin position="1"/>
        <end position="73"/>
    </location>
</feature>
<evidence type="ECO:0000259" key="6">
    <source>
        <dbReference type="PROSITE" id="PS51931"/>
    </source>
</evidence>
<dbReference type="AlphaFoldDB" id="A0A1M7L1U0"/>
<comment type="subcellular location">
    <subcellularLocation>
        <location evidence="1">Bacterial microcompartment</location>
    </subcellularLocation>
</comment>
<feature type="domain" description="BMC" evidence="5">
    <location>
        <begin position="3"/>
        <end position="87"/>
    </location>
</feature>
<reference evidence="7 8" key="1">
    <citation type="submission" date="2016-11" db="EMBL/GenBank/DDBJ databases">
        <authorList>
            <person name="Jaros S."/>
            <person name="Januszkiewicz K."/>
            <person name="Wedrychowicz H."/>
        </authorList>
    </citation>
    <scope>NUCLEOTIDE SEQUENCE [LARGE SCALE GENOMIC DNA]</scope>
    <source>
        <strain evidence="7 8">DSM 15930</strain>
    </source>
</reference>
<proteinExistence type="inferred from homology"/>
<keyword evidence="2" id="KW-1283">Bacterial microcompartment</keyword>
<dbReference type="SMART" id="SM00877">
    <property type="entry name" value="BMC"/>
    <property type="match status" value="1"/>
</dbReference>
<sequence length="215" mass="23423">MQALGLIEVIGYPPAVEAADAALKAANVTLLSIAKADAGIMTVEIIGDVGAVTAAVDAGARSAARIGLVRARHVISRVESDLIGKVIPSERVHQEVLSHPQVVVNEELQADEKPQANGEAKPDINDEAKENEDRHEPATEEIIVDKPSVSEGIEKKEEKSPILDFSQEQLSKRSNVNLRNLIRSLDIQVTTERLNTMKKQDLIRLLLEYSKELGK</sequence>
<dbReference type="InterPro" id="IPR044872">
    <property type="entry name" value="CcmK/CsoS1_BMC"/>
</dbReference>
<dbReference type="OrthoDB" id="9812608at2"/>
<evidence type="ECO:0000313" key="8">
    <source>
        <dbReference type="Proteomes" id="UP000184038"/>
    </source>
</evidence>
<dbReference type="RefSeq" id="WP_073289184.1">
    <property type="nucleotide sequence ID" value="NZ_FRCP01000015.1"/>
</dbReference>
<evidence type="ECO:0000256" key="3">
    <source>
        <dbReference type="PROSITE-ProRule" id="PRU01278"/>
    </source>
</evidence>
<dbReference type="EMBL" id="FRCP01000015">
    <property type="protein sequence ID" value="SHM71719.1"/>
    <property type="molecule type" value="Genomic_DNA"/>
</dbReference>
<protein>
    <submittedName>
        <fullName evidence="7">Carboxysome shell and ethanolamine utilization microcompartment protein CcmL/EutN</fullName>
    </submittedName>
</protein>
<evidence type="ECO:0000259" key="5">
    <source>
        <dbReference type="PROSITE" id="PS51930"/>
    </source>
</evidence>
<comment type="similarity">
    <text evidence="3">Belongs to the bacterial microcompartments protein family.</text>
</comment>
<feature type="region of interest" description="Disordered" evidence="4">
    <location>
        <begin position="107"/>
        <end position="140"/>
    </location>
</feature>
<organism evidence="7 8">
    <name type="scientific">Anaerosporobacter mobilis DSM 15930</name>
    <dbReference type="NCBI Taxonomy" id="1120996"/>
    <lineage>
        <taxon>Bacteria</taxon>
        <taxon>Bacillati</taxon>
        <taxon>Bacillota</taxon>
        <taxon>Clostridia</taxon>
        <taxon>Lachnospirales</taxon>
        <taxon>Lachnospiraceae</taxon>
        <taxon>Anaerosporobacter</taxon>
    </lineage>
</organism>
<dbReference type="PROSITE" id="PS51930">
    <property type="entry name" value="BMC_2"/>
    <property type="match status" value="1"/>
</dbReference>
<feature type="compositionally biased region" description="Basic and acidic residues" evidence="4">
    <location>
        <begin position="110"/>
        <end position="138"/>
    </location>
</feature>
<dbReference type="SUPFAM" id="SSF143414">
    <property type="entry name" value="CcmK-like"/>
    <property type="match status" value="1"/>
</dbReference>
<dbReference type="InterPro" id="IPR050575">
    <property type="entry name" value="BMC_shell"/>
</dbReference>
<evidence type="ECO:0000256" key="1">
    <source>
        <dbReference type="ARBA" id="ARBA00024322"/>
    </source>
</evidence>
<dbReference type="CDD" id="cd07045">
    <property type="entry name" value="BMC_CcmK_like"/>
    <property type="match status" value="1"/>
</dbReference>
<dbReference type="Pfam" id="PF00936">
    <property type="entry name" value="BMC"/>
    <property type="match status" value="1"/>
</dbReference>
<dbReference type="InterPro" id="IPR037233">
    <property type="entry name" value="CcmK-like_sf"/>
</dbReference>
<dbReference type="PROSITE" id="PS51931">
    <property type="entry name" value="BMC_CP"/>
    <property type="match status" value="1"/>
</dbReference>
<gene>
    <name evidence="7" type="ORF">SAMN02746066_03008</name>
</gene>
<dbReference type="PANTHER" id="PTHR33941">
    <property type="entry name" value="PROPANEDIOL UTILIZATION PROTEIN PDUA"/>
    <property type="match status" value="1"/>
</dbReference>
<keyword evidence="8" id="KW-1185">Reference proteome</keyword>
<name>A0A1M7L1U0_9FIRM</name>
<evidence type="ECO:0000313" key="7">
    <source>
        <dbReference type="EMBL" id="SHM71719.1"/>
    </source>
</evidence>
<accession>A0A1M7L1U0</accession>
<evidence type="ECO:0000256" key="2">
    <source>
        <dbReference type="ARBA" id="ARBA00024446"/>
    </source>
</evidence>
<dbReference type="InterPro" id="IPR000249">
    <property type="entry name" value="BMC_dom"/>
</dbReference>
<dbReference type="Gene3D" id="3.30.70.1710">
    <property type="match status" value="1"/>
</dbReference>